<evidence type="ECO:0000313" key="5">
    <source>
        <dbReference type="EMBL" id="CAB3264639.1"/>
    </source>
</evidence>
<dbReference type="InterPro" id="IPR003599">
    <property type="entry name" value="Ig_sub"/>
</dbReference>
<dbReference type="InterPro" id="IPR036179">
    <property type="entry name" value="Ig-like_dom_sf"/>
</dbReference>
<feature type="domain" description="Ig-like" evidence="4">
    <location>
        <begin position="621"/>
        <end position="710"/>
    </location>
</feature>
<dbReference type="PROSITE" id="PS50835">
    <property type="entry name" value="IG_LIKE"/>
    <property type="match status" value="4"/>
</dbReference>
<dbReference type="FunFam" id="2.60.40.10:FF:000612">
    <property type="entry name" value="palladin isoform X1"/>
    <property type="match status" value="1"/>
</dbReference>
<gene>
    <name evidence="5" type="primary">Palld-001</name>
</gene>
<dbReference type="PANTHER" id="PTHR47633:SF4">
    <property type="entry name" value="MYOPALLADIN ISOFORM X1"/>
    <property type="match status" value="1"/>
</dbReference>
<feature type="domain" description="Ig-like" evidence="4">
    <location>
        <begin position="12"/>
        <end position="100"/>
    </location>
</feature>
<feature type="compositionally biased region" description="Low complexity" evidence="3">
    <location>
        <begin position="470"/>
        <end position="497"/>
    </location>
</feature>
<feature type="domain" description="Ig-like" evidence="4">
    <location>
        <begin position="521"/>
        <end position="613"/>
    </location>
</feature>
<dbReference type="Gene3D" id="2.60.40.10">
    <property type="entry name" value="Immunoglobulins"/>
    <property type="match status" value="4"/>
</dbReference>
<sequence>MSHSPKSGDTAPHFHKPLKDLSTTQGECIVLECRVKGQPPPVITWKREGDVIEDCPDFRLLHRGEVATLVIGEAFPEDSGRFICEASNSAGTTTTSCKLAVRGGGYHTVSTKSAAAPPPSILNTRPTQVLPAHHSTTSSHGNATTTTTTSDCGIISSERPILVSKLNIIPKNPRIFVVENSCPTISSTHDSNADVPTPQSVASTGNNNFPREPVVVLSPSPSPTPRYESPTLPTITPPMTTAFIKNVDHNADENHNFKAEKDRLVDEVARNISSPPTRQIKQKNSSSRELAFIERDIAQRLSLSASPPLPSPEQEYKVSNFEQRLMNEIEYRLERTPPVNEDPDDAIFDEVSVADQASPTFISRLKNFKALDCTSAKFTCQVSAKPTAKVFWFKDGKQISKRSQHYVQKVAGGGHHELLIAHLCLEDDGNYTALAINPQGRTSSTGRLAMISEKHTPIERNSTPINTAGRSSSPRRSLSPRMLSPPRSVSPSASPDSVFKMPDKGELAADEESPVEKYYRPTFIQKPHADTKVDEGKLVRFDVKVTGLPTPDIEWLINGLPVRQDSLHKVLVRENNVHSLLLERASPMDEGQYTIVARNKAGSASAHVQLHVTPREYMTAPAFVQRLSAQTVADGDPVRLEARVVGTPKPVISWKKGSDQVLTDGRHQLYQDESGYVCLQITRTAMKDAAWYTCSATNKAGISSCNCKLDVYSPTSDIPSNRRRIRTPHRYANLAKVAGVDMREALTPDAQANHCLPESEEL</sequence>
<organism evidence="5">
    <name type="scientific">Phallusia mammillata</name>
    <dbReference type="NCBI Taxonomy" id="59560"/>
    <lineage>
        <taxon>Eukaryota</taxon>
        <taxon>Metazoa</taxon>
        <taxon>Chordata</taxon>
        <taxon>Tunicata</taxon>
        <taxon>Ascidiacea</taxon>
        <taxon>Phlebobranchia</taxon>
        <taxon>Ascidiidae</taxon>
        <taxon>Phallusia</taxon>
    </lineage>
</organism>
<dbReference type="SUPFAM" id="SSF48726">
    <property type="entry name" value="Immunoglobulin"/>
    <property type="match status" value="4"/>
</dbReference>
<dbReference type="SMART" id="SM00409">
    <property type="entry name" value="IG"/>
    <property type="match status" value="4"/>
</dbReference>
<dbReference type="EMBL" id="LR788777">
    <property type="protein sequence ID" value="CAB3264639.1"/>
    <property type="molecule type" value="mRNA"/>
</dbReference>
<feature type="compositionally biased region" description="Polar residues" evidence="3">
    <location>
        <begin position="197"/>
        <end position="209"/>
    </location>
</feature>
<keyword evidence="1" id="KW-1015">Disulfide bond</keyword>
<dbReference type="Pfam" id="PF07679">
    <property type="entry name" value="I-set"/>
    <property type="match status" value="4"/>
</dbReference>
<feature type="compositionally biased region" description="Polar residues" evidence="3">
    <location>
        <begin position="459"/>
        <end position="469"/>
    </location>
</feature>
<protein>
    <submittedName>
        <fullName evidence="5">Palladin-like</fullName>
    </submittedName>
</protein>
<dbReference type="InterPro" id="IPR003598">
    <property type="entry name" value="Ig_sub2"/>
</dbReference>
<name>A0A6F9DNC9_9ASCI</name>
<feature type="compositionally biased region" description="Low complexity" evidence="3">
    <location>
        <begin position="133"/>
        <end position="150"/>
    </location>
</feature>
<dbReference type="AlphaFoldDB" id="A0A6F9DNC9"/>
<feature type="region of interest" description="Disordered" evidence="3">
    <location>
        <begin position="454"/>
        <end position="502"/>
    </location>
</feature>
<evidence type="ECO:0000256" key="3">
    <source>
        <dbReference type="SAM" id="MobiDB-lite"/>
    </source>
</evidence>
<feature type="domain" description="Ig-like" evidence="4">
    <location>
        <begin position="359"/>
        <end position="449"/>
    </location>
</feature>
<feature type="region of interest" description="Disordered" evidence="3">
    <location>
        <begin position="131"/>
        <end position="151"/>
    </location>
</feature>
<proteinExistence type="evidence at transcript level"/>
<evidence type="ECO:0000259" key="4">
    <source>
        <dbReference type="PROSITE" id="PS50835"/>
    </source>
</evidence>
<dbReference type="FunFam" id="2.60.40.10:FF:000032">
    <property type="entry name" value="palladin isoform X1"/>
    <property type="match status" value="3"/>
</dbReference>
<evidence type="ECO:0000256" key="2">
    <source>
        <dbReference type="ARBA" id="ARBA00023319"/>
    </source>
</evidence>
<evidence type="ECO:0000256" key="1">
    <source>
        <dbReference type="ARBA" id="ARBA00023157"/>
    </source>
</evidence>
<reference evidence="5" key="1">
    <citation type="submission" date="2020-04" db="EMBL/GenBank/DDBJ databases">
        <authorList>
            <person name="Neveu A P."/>
        </authorList>
    </citation>
    <scope>NUCLEOTIDE SEQUENCE</scope>
    <source>
        <tissue evidence="5">Whole embryo</tissue>
    </source>
</reference>
<accession>A0A6F9DNC9</accession>
<dbReference type="InterPro" id="IPR013783">
    <property type="entry name" value="Ig-like_fold"/>
</dbReference>
<keyword evidence="2" id="KW-0393">Immunoglobulin domain</keyword>
<feature type="region of interest" description="Disordered" evidence="3">
    <location>
        <begin position="187"/>
        <end position="211"/>
    </location>
</feature>
<dbReference type="SMART" id="SM00408">
    <property type="entry name" value="IGc2"/>
    <property type="match status" value="4"/>
</dbReference>
<dbReference type="InterPro" id="IPR013098">
    <property type="entry name" value="Ig_I-set"/>
</dbReference>
<dbReference type="PANTHER" id="PTHR47633">
    <property type="entry name" value="IMMUNOGLOBULIN"/>
    <property type="match status" value="1"/>
</dbReference>
<dbReference type="InterPro" id="IPR007110">
    <property type="entry name" value="Ig-like_dom"/>
</dbReference>